<dbReference type="Proteomes" id="UP000233040">
    <property type="component" value="Unassembled WGS sequence"/>
</dbReference>
<name>A0A2K5REU7_CEBIM</name>
<keyword evidence="4" id="KW-0862">Zinc</keyword>
<feature type="compositionally biased region" description="Basic and acidic residues" evidence="6">
    <location>
        <begin position="99"/>
        <end position="111"/>
    </location>
</feature>
<feature type="compositionally biased region" description="Polar residues" evidence="6">
    <location>
        <begin position="127"/>
        <end position="136"/>
    </location>
</feature>
<feature type="region of interest" description="Disordered" evidence="6">
    <location>
        <begin position="425"/>
        <end position="464"/>
    </location>
</feature>
<keyword evidence="3" id="KW-0863">Zinc-finger</keyword>
<feature type="region of interest" description="Disordered" evidence="6">
    <location>
        <begin position="99"/>
        <end position="155"/>
    </location>
</feature>
<keyword evidence="5" id="KW-0539">Nucleus</keyword>
<dbReference type="PANTHER" id="PTHR23215:SF0">
    <property type="entry name" value="BUB3-INTERACTING AND GLEBS MOTIF-CONTAINING PROTEIN ZNF207"/>
    <property type="match status" value="1"/>
</dbReference>
<feature type="compositionally biased region" description="Low complexity" evidence="6">
    <location>
        <begin position="253"/>
        <end position="262"/>
    </location>
</feature>
<feature type="compositionally biased region" description="Pro residues" evidence="6">
    <location>
        <begin position="142"/>
        <end position="155"/>
    </location>
</feature>
<feature type="domain" description="C2H2-type" evidence="7">
    <location>
        <begin position="37"/>
        <end position="58"/>
    </location>
</feature>
<accession>A0A2K5REU7</accession>
<feature type="domain" description="C2H2-type" evidence="7">
    <location>
        <begin position="13"/>
        <end position="34"/>
    </location>
</feature>
<feature type="compositionally biased region" description="Acidic residues" evidence="6">
    <location>
        <begin position="112"/>
        <end position="121"/>
    </location>
</feature>
<sequence>MGRKKKKQLKPWCWYCNRDFDDEKILIQHQKAKHFKCHICHKKLYTGPGLAIHCMQVHKETIDAVPNAIPGRTDIELEIYGMEGIPEKDMDERRRLLEQKTQESQKKKQQDDSDEYDDDDSAASTSFQPQPVQPQQGYIPPMAQPGLPPVPGAPGMPPGNFDFVIHFHRLHHQRKYTQSFCGENILPKHFLSAGMPPPVPRPGIPPMTQAQAVSAPGILNRPPAPTVTVPAPQPPVTKPLFPSAGQMGTPVTSSSTASSNSESLSASSKALFPSTAQAQAAVQGPVGTDFKPLNSTPATTTEPPKPTFPAYTQSTASTTSTTNSTAAKPAASITSKPATLTTTSATSKLIHPDEDISLEERRAQLPKYQRNLPRPGQAPIGNPPVGPIGGMMPPQPGIPQQQGMRPPMPPHGQYGGHHQGMPGYLPGAMPPYGQGPPMVPPYQGGPPRPPMGMRPPVMSQGGRY</sequence>
<proteinExistence type="predicted"/>
<dbReference type="PRINTS" id="PR01217">
    <property type="entry name" value="PRICHEXTENSN"/>
</dbReference>
<feature type="region of interest" description="Disordered" evidence="6">
    <location>
        <begin position="286"/>
        <end position="334"/>
    </location>
</feature>
<dbReference type="GO" id="GO:0008608">
    <property type="term" value="P:attachment of spindle microtubules to kinetochore"/>
    <property type="evidence" value="ECO:0007669"/>
    <property type="project" value="TreeGrafter"/>
</dbReference>
<dbReference type="GO" id="GO:0008017">
    <property type="term" value="F:microtubule binding"/>
    <property type="evidence" value="ECO:0007669"/>
    <property type="project" value="TreeGrafter"/>
</dbReference>
<gene>
    <name evidence="8" type="primary">ZNF207</name>
</gene>
<evidence type="ECO:0000256" key="4">
    <source>
        <dbReference type="ARBA" id="ARBA00022833"/>
    </source>
</evidence>
<dbReference type="GeneTree" id="ENSGT00730000111057"/>
<dbReference type="GO" id="GO:0005634">
    <property type="term" value="C:nucleus"/>
    <property type="evidence" value="ECO:0007669"/>
    <property type="project" value="UniProtKB-SubCell"/>
</dbReference>
<dbReference type="CDD" id="cd20908">
    <property type="entry name" value="SUF4-like"/>
    <property type="match status" value="1"/>
</dbReference>
<feature type="compositionally biased region" description="Pro residues" evidence="6">
    <location>
        <begin position="433"/>
        <end position="453"/>
    </location>
</feature>
<dbReference type="InterPro" id="IPR013087">
    <property type="entry name" value="Znf_C2H2_type"/>
</dbReference>
<evidence type="ECO:0000256" key="1">
    <source>
        <dbReference type="ARBA" id="ARBA00004123"/>
    </source>
</evidence>
<dbReference type="GO" id="GO:0000776">
    <property type="term" value="C:kinetochore"/>
    <property type="evidence" value="ECO:0007669"/>
    <property type="project" value="TreeGrafter"/>
</dbReference>
<dbReference type="GO" id="GO:0090307">
    <property type="term" value="P:mitotic spindle assembly"/>
    <property type="evidence" value="ECO:0007669"/>
    <property type="project" value="TreeGrafter"/>
</dbReference>
<evidence type="ECO:0000313" key="9">
    <source>
        <dbReference type="Proteomes" id="UP000233040"/>
    </source>
</evidence>
<reference evidence="8" key="1">
    <citation type="submission" date="2025-08" db="UniProtKB">
        <authorList>
            <consortium name="Ensembl"/>
        </authorList>
    </citation>
    <scope>IDENTIFICATION</scope>
</reference>
<evidence type="ECO:0000256" key="5">
    <source>
        <dbReference type="ARBA" id="ARBA00023242"/>
    </source>
</evidence>
<comment type="subcellular location">
    <subcellularLocation>
        <location evidence="1">Nucleus</location>
    </subcellularLocation>
</comment>
<dbReference type="GO" id="GO:1990047">
    <property type="term" value="C:spindle matrix"/>
    <property type="evidence" value="ECO:0007669"/>
    <property type="project" value="TreeGrafter"/>
</dbReference>
<evidence type="ECO:0000259" key="7">
    <source>
        <dbReference type="PROSITE" id="PS00028"/>
    </source>
</evidence>
<dbReference type="PANTHER" id="PTHR23215">
    <property type="entry name" value="ZINC FINGER PROTEIN 207"/>
    <property type="match status" value="1"/>
</dbReference>
<reference evidence="8" key="2">
    <citation type="submission" date="2025-09" db="UniProtKB">
        <authorList>
            <consortium name="Ensembl"/>
        </authorList>
    </citation>
    <scope>IDENTIFICATION</scope>
</reference>
<dbReference type="SMART" id="SM00355">
    <property type="entry name" value="ZnF_C2H2"/>
    <property type="match status" value="2"/>
</dbReference>
<feature type="region of interest" description="Disordered" evidence="6">
    <location>
        <begin position="240"/>
        <end position="262"/>
    </location>
</feature>
<dbReference type="PROSITE" id="PS00028">
    <property type="entry name" value="ZINC_FINGER_C2H2_1"/>
    <property type="match status" value="2"/>
</dbReference>
<keyword evidence="9" id="KW-1185">Reference proteome</keyword>
<protein>
    <submittedName>
        <fullName evidence="8">Zinc finger protein 207</fullName>
    </submittedName>
</protein>
<evidence type="ECO:0000256" key="6">
    <source>
        <dbReference type="SAM" id="MobiDB-lite"/>
    </source>
</evidence>
<dbReference type="Ensembl" id="ENSCCAT00000044156.1">
    <property type="protein sequence ID" value="ENSCCAP00000026628.1"/>
    <property type="gene ID" value="ENSCCAG00000030971.1"/>
</dbReference>
<organism evidence="8 9">
    <name type="scientific">Cebus imitator</name>
    <name type="common">Panamanian white-faced capuchin</name>
    <name type="synonym">Cebus capucinus imitator</name>
    <dbReference type="NCBI Taxonomy" id="2715852"/>
    <lineage>
        <taxon>Eukaryota</taxon>
        <taxon>Metazoa</taxon>
        <taxon>Chordata</taxon>
        <taxon>Craniata</taxon>
        <taxon>Vertebrata</taxon>
        <taxon>Euteleostomi</taxon>
        <taxon>Mammalia</taxon>
        <taxon>Eutheria</taxon>
        <taxon>Euarchontoglires</taxon>
        <taxon>Primates</taxon>
        <taxon>Haplorrhini</taxon>
        <taxon>Platyrrhini</taxon>
        <taxon>Cebidae</taxon>
        <taxon>Cebinae</taxon>
        <taxon>Cebus</taxon>
    </lineage>
</organism>
<dbReference type="GO" id="GO:0008270">
    <property type="term" value="F:zinc ion binding"/>
    <property type="evidence" value="ECO:0007669"/>
    <property type="project" value="UniProtKB-KW"/>
</dbReference>
<dbReference type="GO" id="GO:0007094">
    <property type="term" value="P:mitotic spindle assembly checkpoint signaling"/>
    <property type="evidence" value="ECO:0007669"/>
    <property type="project" value="TreeGrafter"/>
</dbReference>
<evidence type="ECO:0000256" key="2">
    <source>
        <dbReference type="ARBA" id="ARBA00022723"/>
    </source>
</evidence>
<dbReference type="AlphaFoldDB" id="A0A2K5REU7"/>
<evidence type="ECO:0000256" key="3">
    <source>
        <dbReference type="ARBA" id="ARBA00022771"/>
    </source>
</evidence>
<feature type="compositionally biased region" description="Low complexity" evidence="6">
    <location>
        <begin position="296"/>
        <end position="334"/>
    </location>
</feature>
<keyword evidence="2" id="KW-0479">Metal-binding</keyword>
<evidence type="ECO:0000313" key="8">
    <source>
        <dbReference type="Ensembl" id="ENSCCAP00000026628.1"/>
    </source>
</evidence>